<name>A0A0L0EQ66_9GAMM</name>
<dbReference type="Gene3D" id="2.60.270.50">
    <property type="match status" value="1"/>
</dbReference>
<dbReference type="AlphaFoldDB" id="A0A0L0EQ66"/>
<organism evidence="1 2">
    <name type="scientific">Pseudoalteromonas rubra</name>
    <dbReference type="NCBI Taxonomy" id="43658"/>
    <lineage>
        <taxon>Bacteria</taxon>
        <taxon>Pseudomonadati</taxon>
        <taxon>Pseudomonadota</taxon>
        <taxon>Gammaproteobacteria</taxon>
        <taxon>Alteromonadales</taxon>
        <taxon>Pseudoalteromonadaceae</taxon>
        <taxon>Pseudoalteromonas</taxon>
    </lineage>
</organism>
<dbReference type="OrthoDB" id="9862963at2"/>
<evidence type="ECO:0000313" key="1">
    <source>
        <dbReference type="EMBL" id="KNC66622.1"/>
    </source>
</evidence>
<dbReference type="Proteomes" id="UP000036850">
    <property type="component" value="Unassembled WGS sequence"/>
</dbReference>
<proteinExistence type="predicted"/>
<dbReference type="EMBL" id="LFZX01000132">
    <property type="protein sequence ID" value="KNC66622.1"/>
    <property type="molecule type" value="Genomic_DNA"/>
</dbReference>
<accession>A0A0L0EQ66</accession>
<comment type="caution">
    <text evidence="1">The sequence shown here is derived from an EMBL/GenBank/DDBJ whole genome shotgun (WGS) entry which is preliminary data.</text>
</comment>
<gene>
    <name evidence="1" type="ORF">AC626_15795</name>
</gene>
<reference evidence="2" key="1">
    <citation type="submission" date="2015-07" db="EMBL/GenBank/DDBJ databases">
        <title>Draft genome sequence of a Pseudoalteromonas rubra strain, OCN096, isolated from Kaneohe Bay, Oahu, Hawaii.</title>
        <authorList>
            <person name="Beurmann S."/>
            <person name="Ushijima B."/>
            <person name="Belcaid M."/>
            <person name="Callahan S.M."/>
            <person name="Aeby G.S."/>
        </authorList>
    </citation>
    <scope>NUCLEOTIDE SEQUENCE [LARGE SCALE GENOMIC DNA]</scope>
    <source>
        <strain evidence="2">OCN096</strain>
    </source>
</reference>
<sequence>MGNACTATIKIKNDLNDTMTLNDANLSDGKWSKYPKESLAPGFNDTAAKAESKDCAMIGPEGYIKYGIPDGTTFMIRFSVPYGNSDNYLHCTAEGSKAGRYKISIDDFSTDGKSPSGTITVSR</sequence>
<dbReference type="PATRIC" id="fig|43658.6.peg.6100"/>
<evidence type="ECO:0000313" key="2">
    <source>
        <dbReference type="Proteomes" id="UP000036850"/>
    </source>
</evidence>
<protein>
    <submittedName>
        <fullName evidence="1">Uncharacterized protein</fullName>
    </submittedName>
</protein>